<reference evidence="5" key="1">
    <citation type="submission" date="2022-05" db="EMBL/GenBank/DDBJ databases">
        <title>Novel bacterial taxa in a minimal lignocellulolytic consortium and its capacity to transform plastics disclosed by genome-resolved metagenomics.</title>
        <authorList>
            <person name="Rodriguez C.A.D."/>
            <person name="Diaz-Garcia L."/>
            <person name="Herrera K."/>
            <person name="Tarazona N.A."/>
            <person name="Sproer C."/>
            <person name="Overmann J."/>
            <person name="Jimenez D.J."/>
        </authorList>
    </citation>
    <scope>NUCLEOTIDE SEQUENCE</scope>
    <source>
        <strain evidence="5">MAG5</strain>
    </source>
</reference>
<gene>
    <name evidence="5" type="ORF">NAG76_18845</name>
</gene>
<dbReference type="SUPFAM" id="SSF46689">
    <property type="entry name" value="Homeodomain-like"/>
    <property type="match status" value="2"/>
</dbReference>
<dbReference type="SMART" id="SM00342">
    <property type="entry name" value="HTH_ARAC"/>
    <property type="match status" value="1"/>
</dbReference>
<dbReference type="InterPro" id="IPR009057">
    <property type="entry name" value="Homeodomain-like_sf"/>
</dbReference>
<dbReference type="Pfam" id="PF12833">
    <property type="entry name" value="HTH_18"/>
    <property type="match status" value="1"/>
</dbReference>
<dbReference type="PANTHER" id="PTHR43280">
    <property type="entry name" value="ARAC-FAMILY TRANSCRIPTIONAL REGULATOR"/>
    <property type="match status" value="1"/>
</dbReference>
<dbReference type="PANTHER" id="PTHR43280:SF2">
    <property type="entry name" value="HTH-TYPE TRANSCRIPTIONAL REGULATOR EXSA"/>
    <property type="match status" value="1"/>
</dbReference>
<dbReference type="InterPro" id="IPR018060">
    <property type="entry name" value="HTH_AraC"/>
</dbReference>
<dbReference type="KEGG" id="plig:NAG76_18845"/>
<evidence type="ECO:0000313" key="6">
    <source>
        <dbReference type="Proteomes" id="UP001056756"/>
    </source>
</evidence>
<dbReference type="GO" id="GO:0043565">
    <property type="term" value="F:sequence-specific DNA binding"/>
    <property type="evidence" value="ECO:0007669"/>
    <property type="project" value="InterPro"/>
</dbReference>
<evidence type="ECO:0000256" key="2">
    <source>
        <dbReference type="ARBA" id="ARBA00023125"/>
    </source>
</evidence>
<dbReference type="SUPFAM" id="SSF51215">
    <property type="entry name" value="Regulatory protein AraC"/>
    <property type="match status" value="1"/>
</dbReference>
<proteinExistence type="predicted"/>
<sequence length="262" mass="30767">MIERMTIKHDQGMNWQEMISHKSKQYHLYIITYGSCTFTCNDVTILASKGDFILTPQQTTIIEETPHRTIHQKFSFQFTAVDELYEMLPILQTKTMTHSSSGLFDRTMETFRPIWNEHGEDYAYTSLRVSSFLLDTLALWQRELDRGELAPASIMHIDRMKTYIQSHYREHITKEHLGDYIRRSPNYVANLFKKGTGQTISEYIHSIRMKTAIYMLSQSVLSITEISDYLGYSDVSYFQRIFKRTYGKPASKYLDDRRSNDG</sequence>
<evidence type="ECO:0000259" key="4">
    <source>
        <dbReference type="PROSITE" id="PS01124"/>
    </source>
</evidence>
<evidence type="ECO:0000313" key="5">
    <source>
        <dbReference type="EMBL" id="URN93863.1"/>
    </source>
</evidence>
<dbReference type="AlphaFoldDB" id="A0A9J6ZCU9"/>
<keyword evidence="3" id="KW-0804">Transcription</keyword>
<dbReference type="PROSITE" id="PS00041">
    <property type="entry name" value="HTH_ARAC_FAMILY_1"/>
    <property type="match status" value="1"/>
</dbReference>
<protein>
    <submittedName>
        <fullName evidence="5">AraC family transcriptional regulator</fullName>
    </submittedName>
</protein>
<dbReference type="InterPro" id="IPR037923">
    <property type="entry name" value="HTH-like"/>
</dbReference>
<dbReference type="InterPro" id="IPR018062">
    <property type="entry name" value="HTH_AraC-typ_CS"/>
</dbReference>
<organism evidence="5 6">
    <name type="scientific">Candidatus Pristimantibacillus lignocellulolyticus</name>
    <dbReference type="NCBI Taxonomy" id="2994561"/>
    <lineage>
        <taxon>Bacteria</taxon>
        <taxon>Bacillati</taxon>
        <taxon>Bacillota</taxon>
        <taxon>Bacilli</taxon>
        <taxon>Bacillales</taxon>
        <taxon>Paenibacillaceae</taxon>
        <taxon>Candidatus Pristimantibacillus</taxon>
    </lineage>
</organism>
<keyword evidence="1" id="KW-0805">Transcription regulation</keyword>
<evidence type="ECO:0000256" key="1">
    <source>
        <dbReference type="ARBA" id="ARBA00023015"/>
    </source>
</evidence>
<name>A0A9J6ZCU9_9BACL</name>
<evidence type="ECO:0000256" key="3">
    <source>
        <dbReference type="ARBA" id="ARBA00023163"/>
    </source>
</evidence>
<dbReference type="Gene3D" id="1.10.10.60">
    <property type="entry name" value="Homeodomain-like"/>
    <property type="match status" value="2"/>
</dbReference>
<dbReference type="EMBL" id="CP097899">
    <property type="protein sequence ID" value="URN93863.1"/>
    <property type="molecule type" value="Genomic_DNA"/>
</dbReference>
<accession>A0A9J6ZCU9</accession>
<keyword evidence="2" id="KW-0238">DNA-binding</keyword>
<feature type="domain" description="HTH araC/xylS-type" evidence="4">
    <location>
        <begin position="158"/>
        <end position="256"/>
    </location>
</feature>
<dbReference type="PROSITE" id="PS01124">
    <property type="entry name" value="HTH_ARAC_FAMILY_2"/>
    <property type="match status" value="1"/>
</dbReference>
<dbReference type="GO" id="GO:0003700">
    <property type="term" value="F:DNA-binding transcription factor activity"/>
    <property type="evidence" value="ECO:0007669"/>
    <property type="project" value="InterPro"/>
</dbReference>
<dbReference type="InterPro" id="IPR003313">
    <property type="entry name" value="AraC-bd"/>
</dbReference>
<dbReference type="Proteomes" id="UP001056756">
    <property type="component" value="Chromosome"/>
</dbReference>
<dbReference type="Pfam" id="PF02311">
    <property type="entry name" value="AraC_binding"/>
    <property type="match status" value="1"/>
</dbReference>